<comment type="caution">
    <text evidence="5">The sequence shown here is derived from an EMBL/GenBank/DDBJ whole genome shotgun (WGS) entry which is preliminary data.</text>
</comment>
<dbReference type="InterPro" id="IPR004045">
    <property type="entry name" value="Glutathione_S-Trfase_N"/>
</dbReference>
<evidence type="ECO:0000259" key="3">
    <source>
        <dbReference type="PROSITE" id="PS50405"/>
    </source>
</evidence>
<evidence type="ECO:0000256" key="1">
    <source>
        <dbReference type="ARBA" id="ARBA00023002"/>
    </source>
</evidence>
<name>A0A0C1R839_9CYAN</name>
<accession>A0A0C1R839</accession>
<keyword evidence="5" id="KW-0808">Transferase</keyword>
<dbReference type="Gene3D" id="3.40.30.10">
    <property type="entry name" value="Glutaredoxin"/>
    <property type="match status" value="1"/>
</dbReference>
<dbReference type="InterPro" id="IPR010987">
    <property type="entry name" value="Glutathione-S-Trfase_C-like"/>
</dbReference>
<gene>
    <name evidence="5" type="ORF">DA73_0213695</name>
    <name evidence="4" type="ORF">DA73_0400003770</name>
</gene>
<evidence type="ECO:0000313" key="6">
    <source>
        <dbReference type="Proteomes" id="UP000029738"/>
    </source>
</evidence>
<sequence length="227" mass="26353">MSTIQLYFSKGSTFSQRTRVVVLEKGIDFTPIEIDLQNKPEGFTQVSRYGKVPAIKHNDVAIYESAIINEYLDEVFPEPPLLPRDPASRAIARIWIDYANTRLVPAFNKFLRGKDTQEREQGQREFLESLLYVEQEGLSKLSGKGPYWLGEQFSLVDISFYPWFERLPLLEHFRNFTLPTETPRLQKWWSTVRDRESIRAVENPVSFYIERFTKILGEPTAVGAAQK</sequence>
<dbReference type="STRING" id="1479485.DA73_0213695"/>
<dbReference type="GO" id="GO:0005737">
    <property type="term" value="C:cytoplasm"/>
    <property type="evidence" value="ECO:0007669"/>
    <property type="project" value="InterPro"/>
</dbReference>
<feature type="domain" description="GST N-terminal" evidence="2">
    <location>
        <begin position="2"/>
        <end position="80"/>
    </location>
</feature>
<dbReference type="Pfam" id="PF13417">
    <property type="entry name" value="GST_N_3"/>
    <property type="match status" value="1"/>
</dbReference>
<evidence type="ECO:0000313" key="4">
    <source>
        <dbReference type="EMBL" id="KAF3884688.1"/>
    </source>
</evidence>
<dbReference type="GO" id="GO:0045174">
    <property type="term" value="F:glutathione dehydrogenase (ascorbate) activity"/>
    <property type="evidence" value="ECO:0007669"/>
    <property type="project" value="UniProtKB-ARBA"/>
</dbReference>
<dbReference type="Gene3D" id="1.20.1050.10">
    <property type="match status" value="1"/>
</dbReference>
<dbReference type="PROSITE" id="PS50405">
    <property type="entry name" value="GST_CTER"/>
    <property type="match status" value="1"/>
</dbReference>
<feature type="domain" description="GST C-terminal" evidence="3">
    <location>
        <begin position="85"/>
        <end position="215"/>
    </location>
</feature>
<dbReference type="PANTHER" id="PTHR43968:SF6">
    <property type="entry name" value="GLUTATHIONE S-TRANSFERASE OMEGA"/>
    <property type="match status" value="1"/>
</dbReference>
<dbReference type="SUPFAM" id="SSF47616">
    <property type="entry name" value="GST C-terminal domain-like"/>
    <property type="match status" value="1"/>
</dbReference>
<dbReference type="InterPro" id="IPR050983">
    <property type="entry name" value="GST_Omega/HSP26"/>
</dbReference>
<dbReference type="OrthoDB" id="508763at2"/>
<reference evidence="4" key="2">
    <citation type="submission" date="2019-11" db="EMBL/GenBank/DDBJ databases">
        <title>Improved Assembly of Tolypothrix boutellei genome.</title>
        <authorList>
            <person name="Sarangi A.N."/>
            <person name="Mukherjee M."/>
            <person name="Ghosh S."/>
            <person name="Singh D."/>
            <person name="Das A."/>
            <person name="Kant S."/>
            <person name="Prusty A."/>
            <person name="Tripathy S."/>
        </authorList>
    </citation>
    <scope>NUCLEOTIDE SEQUENCE</scope>
    <source>
        <strain evidence="4">VB521301</strain>
    </source>
</reference>
<evidence type="ECO:0000259" key="2">
    <source>
        <dbReference type="PROSITE" id="PS50404"/>
    </source>
</evidence>
<protein>
    <submittedName>
        <fullName evidence="4 5">Glutathione S-transferase</fullName>
    </submittedName>
</protein>
<evidence type="ECO:0000313" key="5">
    <source>
        <dbReference type="EMBL" id="KIE11853.1"/>
    </source>
</evidence>
<dbReference type="RefSeq" id="WP_038075543.1">
    <property type="nucleotide sequence ID" value="NZ_JHEG04000001.1"/>
</dbReference>
<dbReference type="Proteomes" id="UP000029738">
    <property type="component" value="Unassembled WGS sequence"/>
</dbReference>
<dbReference type="SUPFAM" id="SSF52833">
    <property type="entry name" value="Thioredoxin-like"/>
    <property type="match status" value="1"/>
</dbReference>
<reference evidence="5" key="1">
    <citation type="journal article" date="2015" name="Genome Announc.">
        <title>Draft Genome Sequence of Tolypothrix boutellei Strain VB521301.</title>
        <authorList>
            <person name="Chandrababunaidu M.M."/>
            <person name="Singh D."/>
            <person name="Sen D."/>
            <person name="Bhan S."/>
            <person name="Das S."/>
            <person name="Gupta A."/>
            <person name="Adhikary S.P."/>
            <person name="Tripathy S."/>
        </authorList>
    </citation>
    <scope>NUCLEOTIDE SEQUENCE</scope>
    <source>
        <strain evidence="5">VB521301</strain>
    </source>
</reference>
<keyword evidence="6" id="KW-1185">Reference proteome</keyword>
<dbReference type="SFLD" id="SFLDG00358">
    <property type="entry name" value="Main_(cytGST)"/>
    <property type="match status" value="1"/>
</dbReference>
<proteinExistence type="predicted"/>
<organism evidence="5">
    <name type="scientific">Tolypothrix bouteillei VB521301</name>
    <dbReference type="NCBI Taxonomy" id="1479485"/>
    <lineage>
        <taxon>Bacteria</taxon>
        <taxon>Bacillati</taxon>
        <taxon>Cyanobacteriota</taxon>
        <taxon>Cyanophyceae</taxon>
        <taxon>Nostocales</taxon>
        <taxon>Tolypothrichaceae</taxon>
        <taxon>Tolypothrix</taxon>
    </lineage>
</organism>
<dbReference type="EMBL" id="JHEG02000040">
    <property type="protein sequence ID" value="KIE11853.1"/>
    <property type="molecule type" value="Genomic_DNA"/>
</dbReference>
<dbReference type="GO" id="GO:0004364">
    <property type="term" value="F:glutathione transferase activity"/>
    <property type="evidence" value="ECO:0007669"/>
    <property type="project" value="InterPro"/>
</dbReference>
<dbReference type="PANTHER" id="PTHR43968">
    <property type="match status" value="1"/>
</dbReference>
<dbReference type="InterPro" id="IPR040079">
    <property type="entry name" value="Glutathione_S-Trfase"/>
</dbReference>
<dbReference type="InterPro" id="IPR036249">
    <property type="entry name" value="Thioredoxin-like_sf"/>
</dbReference>
<dbReference type="PRINTS" id="PR01625">
    <property type="entry name" value="GSTRNSFRASEO"/>
</dbReference>
<dbReference type="SFLD" id="SFLDS00019">
    <property type="entry name" value="Glutathione_Transferase_(cytos"/>
    <property type="match status" value="1"/>
</dbReference>
<dbReference type="Pfam" id="PF13410">
    <property type="entry name" value="GST_C_2"/>
    <property type="match status" value="1"/>
</dbReference>
<keyword evidence="1" id="KW-0560">Oxidoreductase</keyword>
<dbReference type="EMBL" id="JHEG04000001">
    <property type="protein sequence ID" value="KAF3884688.1"/>
    <property type="molecule type" value="Genomic_DNA"/>
</dbReference>
<dbReference type="InterPro" id="IPR036282">
    <property type="entry name" value="Glutathione-S-Trfase_C_sf"/>
</dbReference>
<dbReference type="AlphaFoldDB" id="A0A0C1R839"/>
<dbReference type="PROSITE" id="PS50404">
    <property type="entry name" value="GST_NTER"/>
    <property type="match status" value="1"/>
</dbReference>
<dbReference type="InterPro" id="IPR005442">
    <property type="entry name" value="GST_omega"/>
</dbReference>